<reference evidence="4 5" key="1">
    <citation type="submission" date="2019-02" db="EMBL/GenBank/DDBJ databases">
        <title>Deep-cultivation of Planctomycetes and their phenomic and genomic characterization uncovers novel biology.</title>
        <authorList>
            <person name="Wiegand S."/>
            <person name="Jogler M."/>
            <person name="Boedeker C."/>
            <person name="Pinto D."/>
            <person name="Vollmers J."/>
            <person name="Rivas-Marin E."/>
            <person name="Kohn T."/>
            <person name="Peeters S.H."/>
            <person name="Heuer A."/>
            <person name="Rast P."/>
            <person name="Oberbeckmann S."/>
            <person name="Bunk B."/>
            <person name="Jeske O."/>
            <person name="Meyerdierks A."/>
            <person name="Storesund J.E."/>
            <person name="Kallscheuer N."/>
            <person name="Luecker S."/>
            <person name="Lage O.M."/>
            <person name="Pohl T."/>
            <person name="Merkel B.J."/>
            <person name="Hornburger P."/>
            <person name="Mueller R.-W."/>
            <person name="Bruemmer F."/>
            <person name="Labrenz M."/>
            <person name="Spormann A.M."/>
            <person name="Op Den Camp H."/>
            <person name="Overmann J."/>
            <person name="Amann R."/>
            <person name="Jetten M.S.M."/>
            <person name="Mascher T."/>
            <person name="Medema M.H."/>
            <person name="Devos D.P."/>
            <person name="Kaster A.-K."/>
            <person name="Ovreas L."/>
            <person name="Rohde M."/>
            <person name="Galperin M.Y."/>
            <person name="Jogler C."/>
        </authorList>
    </citation>
    <scope>NUCLEOTIDE SEQUENCE [LARGE SCALE GENOMIC DNA]</scope>
    <source>
        <strain evidence="4 5">CA13</strain>
    </source>
</reference>
<evidence type="ECO:0000313" key="4">
    <source>
        <dbReference type="EMBL" id="TWT84100.1"/>
    </source>
</evidence>
<keyword evidence="2" id="KW-0812">Transmembrane</keyword>
<name>A0A5C5ZA63_9BACT</name>
<protein>
    <recommendedName>
        <fullName evidence="6">Tetratricopeptide repeat protein</fullName>
    </recommendedName>
</protein>
<gene>
    <name evidence="4" type="ORF">CA13_55760</name>
</gene>
<keyword evidence="2" id="KW-1133">Transmembrane helix</keyword>
<feature type="transmembrane region" description="Helical" evidence="2">
    <location>
        <begin position="479"/>
        <end position="497"/>
    </location>
</feature>
<keyword evidence="1" id="KW-0802">TPR repeat</keyword>
<evidence type="ECO:0000256" key="3">
    <source>
        <dbReference type="SAM" id="SignalP"/>
    </source>
</evidence>
<accession>A0A5C5ZA63</accession>
<dbReference type="EMBL" id="SJPJ01000001">
    <property type="protein sequence ID" value="TWT84100.1"/>
    <property type="molecule type" value="Genomic_DNA"/>
</dbReference>
<evidence type="ECO:0000256" key="1">
    <source>
        <dbReference type="PROSITE-ProRule" id="PRU00339"/>
    </source>
</evidence>
<feature type="transmembrane region" description="Helical" evidence="2">
    <location>
        <begin position="736"/>
        <end position="756"/>
    </location>
</feature>
<evidence type="ECO:0008006" key="6">
    <source>
        <dbReference type="Google" id="ProtNLM"/>
    </source>
</evidence>
<dbReference type="RefSeq" id="WP_419194831.1">
    <property type="nucleotide sequence ID" value="NZ_SJPJ01000001.1"/>
</dbReference>
<dbReference type="PANTHER" id="PTHR40940">
    <property type="entry name" value="PROTEIN BATD-RELATED"/>
    <property type="match status" value="1"/>
</dbReference>
<evidence type="ECO:0000256" key="2">
    <source>
        <dbReference type="SAM" id="Phobius"/>
    </source>
</evidence>
<dbReference type="Proteomes" id="UP000315010">
    <property type="component" value="Unassembled WGS sequence"/>
</dbReference>
<keyword evidence="2" id="KW-0472">Membrane</keyword>
<dbReference type="PROSITE" id="PS50005">
    <property type="entry name" value="TPR"/>
    <property type="match status" value="1"/>
</dbReference>
<dbReference type="PANTHER" id="PTHR40940:SF2">
    <property type="entry name" value="BATD"/>
    <property type="match status" value="1"/>
</dbReference>
<dbReference type="InterPro" id="IPR011990">
    <property type="entry name" value="TPR-like_helical_dom_sf"/>
</dbReference>
<organism evidence="4 5">
    <name type="scientific">Novipirellula herctigrandis</name>
    <dbReference type="NCBI Taxonomy" id="2527986"/>
    <lineage>
        <taxon>Bacteria</taxon>
        <taxon>Pseudomonadati</taxon>
        <taxon>Planctomycetota</taxon>
        <taxon>Planctomycetia</taxon>
        <taxon>Pirellulales</taxon>
        <taxon>Pirellulaceae</taxon>
        <taxon>Novipirellula</taxon>
    </lineage>
</organism>
<dbReference type="InterPro" id="IPR025738">
    <property type="entry name" value="BatD"/>
</dbReference>
<feature type="repeat" description="TPR" evidence="1">
    <location>
        <begin position="670"/>
        <end position="703"/>
    </location>
</feature>
<dbReference type="InterPro" id="IPR019734">
    <property type="entry name" value="TPR_rpt"/>
</dbReference>
<dbReference type="Gene3D" id="1.25.40.10">
    <property type="entry name" value="Tetratricopeptide repeat domain"/>
    <property type="match status" value="1"/>
</dbReference>
<dbReference type="SUPFAM" id="SSF48452">
    <property type="entry name" value="TPR-like"/>
    <property type="match status" value="1"/>
</dbReference>
<comment type="caution">
    <text evidence="4">The sequence shown here is derived from an EMBL/GenBank/DDBJ whole genome shotgun (WGS) entry which is preliminary data.</text>
</comment>
<sequence precursor="true">MTQRLTIALVLAIAFLSSLYSEEGDAQAPANSPSAENGVASAPTSVELGMKEECWFTDTVATAFVRFPEVVEQPEDLPDVGDDISLFSLEVSAESADTNSGSVAVIRFIPRRTGLVIFPALNFTSDSGSFRTTATQILVSEPQRSSDMTLELRPEKRSVYQGQPLRVDVTWTCKLTTNRIRSLLCLPEFFNASSIETVVPRCTAEEKEQMGMPFGGRRVIARRVAWADSPEQFGTVTFSLFLRFSEAGTVSLPATRLECAYLKGKGSNFAPYAAYFNNGLFEPMSSLNAYERLYAESEPLTLEVLPLPIQDRSENFSGLFAPCEIEVTLSTNDIEVGQVMEVDLRVHSDAPHGMLELPSLERQRSLRGRFRTSSELSRKWHPDGTSFRARMRPLTTKVTALPSMQIQLFDEELGGYRFLQTAAVPLRVRPRDGLNYFDVRTLQMEATLTNQPTGIWHNKESNRMNDAFNMIIGLLAENFWALLVAGPVLFAILLPWVRDRRKRAVDAAYRRQAEAYRKLQRLPEGTLEKWSAFQNFMATGFSFPPDAWTSGDAEKCLQSLNLPEEDIQQILETHAKSDAANFSSDKPTPKVPNLNSLSRRLFDCLPRATPILVMALILQSAELRASDWSDAESLFEAAIQAPSGLPETESLFSQAALKFEASAEKRHRIGESWYNAGNAWFQSGELGRAISCFRQAEIYRPFDTTIKENLATARALTIDVVEPQSSLNIASMPIRWISAAISVMSLLFWALLLIHIRYRTRVSLTALVVSLVATLALFFSILVVSHHAGRDGVVIVSEIFGRKGPAYSYSTAFHEPLHDGLEFQIVDRRSDWLLAELADGRQCWIPSSETRSIRNSRF</sequence>
<keyword evidence="5" id="KW-1185">Reference proteome</keyword>
<dbReference type="AlphaFoldDB" id="A0A5C5ZA63"/>
<proteinExistence type="predicted"/>
<keyword evidence="3" id="KW-0732">Signal</keyword>
<feature type="transmembrane region" description="Helical" evidence="2">
    <location>
        <begin position="762"/>
        <end position="784"/>
    </location>
</feature>
<feature type="signal peptide" evidence="3">
    <location>
        <begin position="1"/>
        <end position="23"/>
    </location>
</feature>
<evidence type="ECO:0000313" key="5">
    <source>
        <dbReference type="Proteomes" id="UP000315010"/>
    </source>
</evidence>
<feature type="chain" id="PRO_5022912584" description="Tetratricopeptide repeat protein" evidence="3">
    <location>
        <begin position="24"/>
        <end position="858"/>
    </location>
</feature>